<dbReference type="InterPro" id="IPR024752">
    <property type="entry name" value="Myb/SANT-like_dom"/>
</dbReference>
<name>A0A9D5BXI8_9LILI</name>
<dbReference type="OrthoDB" id="686674at2759"/>
<evidence type="ECO:0000313" key="2">
    <source>
        <dbReference type="EMBL" id="KAJ0962381.1"/>
    </source>
</evidence>
<evidence type="ECO:0000259" key="1">
    <source>
        <dbReference type="Pfam" id="PF12776"/>
    </source>
</evidence>
<organism evidence="2 3">
    <name type="scientific">Dioscorea zingiberensis</name>
    <dbReference type="NCBI Taxonomy" id="325984"/>
    <lineage>
        <taxon>Eukaryota</taxon>
        <taxon>Viridiplantae</taxon>
        <taxon>Streptophyta</taxon>
        <taxon>Embryophyta</taxon>
        <taxon>Tracheophyta</taxon>
        <taxon>Spermatophyta</taxon>
        <taxon>Magnoliopsida</taxon>
        <taxon>Liliopsida</taxon>
        <taxon>Dioscoreales</taxon>
        <taxon>Dioscoreaceae</taxon>
        <taxon>Dioscorea</taxon>
    </lineage>
</organism>
<gene>
    <name evidence="2" type="ORF">J5N97_030209</name>
</gene>
<dbReference type="Pfam" id="PF12776">
    <property type="entry name" value="Myb_DNA-bind_3"/>
    <property type="match status" value="1"/>
</dbReference>
<reference evidence="2" key="2">
    <citation type="journal article" date="2022" name="Hortic Res">
        <title>The genome of Dioscorea zingiberensis sheds light on the biosynthesis, origin and evolution of the medicinally important diosgenin saponins.</title>
        <authorList>
            <person name="Li Y."/>
            <person name="Tan C."/>
            <person name="Li Z."/>
            <person name="Guo J."/>
            <person name="Li S."/>
            <person name="Chen X."/>
            <person name="Wang C."/>
            <person name="Dai X."/>
            <person name="Yang H."/>
            <person name="Song W."/>
            <person name="Hou L."/>
            <person name="Xu J."/>
            <person name="Tong Z."/>
            <person name="Xu A."/>
            <person name="Yuan X."/>
            <person name="Wang W."/>
            <person name="Yang Q."/>
            <person name="Chen L."/>
            <person name="Sun Z."/>
            <person name="Wang K."/>
            <person name="Pan B."/>
            <person name="Chen J."/>
            <person name="Bao Y."/>
            <person name="Liu F."/>
            <person name="Qi X."/>
            <person name="Gang D.R."/>
            <person name="Wen J."/>
            <person name="Li J."/>
        </authorList>
    </citation>
    <scope>NUCLEOTIDE SEQUENCE</scope>
    <source>
        <strain evidence="2">Dzin_1.0</strain>
    </source>
</reference>
<dbReference type="AlphaFoldDB" id="A0A9D5BXI8"/>
<comment type="caution">
    <text evidence="2">The sequence shown here is derived from an EMBL/GenBank/DDBJ whole genome shotgun (WGS) entry which is preliminary data.</text>
</comment>
<dbReference type="EMBL" id="JAGGNH010000010">
    <property type="protein sequence ID" value="KAJ0962381.1"/>
    <property type="molecule type" value="Genomic_DNA"/>
</dbReference>
<reference evidence="2" key="1">
    <citation type="submission" date="2021-03" db="EMBL/GenBank/DDBJ databases">
        <authorList>
            <person name="Li Z."/>
            <person name="Yang C."/>
        </authorList>
    </citation>
    <scope>NUCLEOTIDE SEQUENCE</scope>
    <source>
        <strain evidence="2">Dzin_1.0</strain>
        <tissue evidence="2">Leaf</tissue>
    </source>
</reference>
<accession>A0A9D5BXI8</accession>
<feature type="domain" description="Myb/SANT-like" evidence="1">
    <location>
        <begin position="7"/>
        <end position="77"/>
    </location>
</feature>
<protein>
    <recommendedName>
        <fullName evidence="1">Myb/SANT-like domain-containing protein</fullName>
    </recommendedName>
</protein>
<dbReference type="PANTHER" id="PTHR46929">
    <property type="entry name" value="EXPRESSED PROTEIN"/>
    <property type="match status" value="1"/>
</dbReference>
<dbReference type="Proteomes" id="UP001085076">
    <property type="component" value="Miscellaneous, Linkage group lg10"/>
</dbReference>
<dbReference type="PANTHER" id="PTHR46929:SF23">
    <property type="entry name" value="L10-INTERACTING MYB DOMAIN-CONTAINING PROTEIN-LIKE"/>
    <property type="match status" value="1"/>
</dbReference>
<sequence>MEKARLKVDKSFKGQVFIEVRNIVINNFPAASMDADNVENHMRTMKQKYQEIKKVLGLSGVGWNEELKIIVLEDDAYCTYVEAYPKAKELLNKPIPLMMTCDLSVGMIIQQVSTYERSSTSLVVKTAW</sequence>
<proteinExistence type="predicted"/>
<keyword evidence="3" id="KW-1185">Reference proteome</keyword>
<evidence type="ECO:0000313" key="3">
    <source>
        <dbReference type="Proteomes" id="UP001085076"/>
    </source>
</evidence>